<evidence type="ECO:0000313" key="7">
    <source>
        <dbReference type="Proteomes" id="UP000005801"/>
    </source>
</evidence>
<dbReference type="GO" id="GO:0005737">
    <property type="term" value="C:cytoplasm"/>
    <property type="evidence" value="ECO:0007669"/>
    <property type="project" value="TreeGrafter"/>
</dbReference>
<evidence type="ECO:0000313" key="6">
    <source>
        <dbReference type="EMBL" id="EDM76895.1"/>
    </source>
</evidence>
<dbReference type="InterPro" id="IPR009091">
    <property type="entry name" value="RCC1/BLIP-II"/>
</dbReference>
<gene>
    <name evidence="6" type="ORF">PPSIR1_37439</name>
</gene>
<proteinExistence type="predicted"/>
<dbReference type="STRING" id="391625.PPSIR1_37439"/>
<dbReference type="PROSITE" id="PS50012">
    <property type="entry name" value="RCC1_3"/>
    <property type="match status" value="6"/>
</dbReference>
<evidence type="ECO:0000256" key="5">
    <source>
        <dbReference type="SAM" id="SignalP"/>
    </source>
</evidence>
<feature type="chain" id="PRO_5002693826" evidence="5">
    <location>
        <begin position="24"/>
        <end position="533"/>
    </location>
</feature>
<reference evidence="6 7" key="1">
    <citation type="submission" date="2007-06" db="EMBL/GenBank/DDBJ databases">
        <authorList>
            <person name="Shimkets L."/>
            <person name="Ferriera S."/>
            <person name="Johnson J."/>
            <person name="Kravitz S."/>
            <person name="Beeson K."/>
            <person name="Sutton G."/>
            <person name="Rogers Y.-H."/>
            <person name="Friedman R."/>
            <person name="Frazier M."/>
            <person name="Venter J.C."/>
        </authorList>
    </citation>
    <scope>NUCLEOTIDE SEQUENCE [LARGE SCALE GENOMIC DNA]</scope>
    <source>
        <strain evidence="6 7">SIR-1</strain>
    </source>
</reference>
<dbReference type="OrthoDB" id="9758365at2"/>
<sequence length="533" mass="53635">MSFAMTTRAPSLFSRATGPLLCAASLALLTACPDGEGNGESFGTETAGTETDTTVGDEATTTSEDTTDDETTTTTTSADDGPCTSVGCECEGEGSCDPGLVCFEGVCTDALCGDGEVQPGEDCEDGNDVDGDGCDNDCTFTQVNTVAAGANHTCVIIDGGTVRCWGRGDSGQLGYGNINQVGDDEFPSDVGDVVLPGPVLRLSLGGNHSCGIFQDGGLRCWGQNDRGQLGYGNTNNLGDDENLAGLPAVGVPPTIAVQLGAKHTCARVGNGEARCWGFNEQGQLGAASIALQELLPGASIDVGAPTSGLGVGGGHSCVRFVDGGLRCWGLNDSGQLGYGNLNNIGDDEVPSAAGLVSVVPPNLPANTEIVDVALGGNHSCALLGSGDAVCWGLNTSGQLGTGNLNNIGDDEVPSTQLAVDLPGPVAQLALGANHSCAMLVGGEVYCWGDSQVGQLGYGNLNNIGDDESPSAGGAVNLGAAALQIAAGNNHTCALLEDFEVLCWGQNTHSQLGLGTITVGDNETPADTEPVSVL</sequence>
<feature type="signal peptide" evidence="5">
    <location>
        <begin position="1"/>
        <end position="23"/>
    </location>
</feature>
<keyword evidence="1 5" id="KW-0732">Signal</keyword>
<keyword evidence="7" id="KW-1185">Reference proteome</keyword>
<feature type="compositionally biased region" description="Low complexity" evidence="4">
    <location>
        <begin position="43"/>
        <end position="64"/>
    </location>
</feature>
<comment type="caution">
    <text evidence="6">The sequence shown here is derived from an EMBL/GenBank/DDBJ whole genome shotgun (WGS) entry which is preliminary data.</text>
</comment>
<name>A6GB13_9BACT</name>
<keyword evidence="2" id="KW-0677">Repeat</keyword>
<dbReference type="InterPro" id="IPR000408">
    <property type="entry name" value="Reg_chr_condens"/>
</dbReference>
<protein>
    <submittedName>
        <fullName evidence="6">Regulator of chromosome condensation, RCC1</fullName>
    </submittedName>
</protein>
<organism evidence="6 7">
    <name type="scientific">Plesiocystis pacifica SIR-1</name>
    <dbReference type="NCBI Taxonomy" id="391625"/>
    <lineage>
        <taxon>Bacteria</taxon>
        <taxon>Pseudomonadati</taxon>
        <taxon>Myxococcota</taxon>
        <taxon>Polyangia</taxon>
        <taxon>Nannocystales</taxon>
        <taxon>Nannocystaceae</taxon>
        <taxon>Plesiocystis</taxon>
    </lineage>
</organism>
<dbReference type="GO" id="GO:0005085">
    <property type="term" value="F:guanyl-nucleotide exchange factor activity"/>
    <property type="evidence" value="ECO:0007669"/>
    <property type="project" value="TreeGrafter"/>
</dbReference>
<dbReference type="PRINTS" id="PR00633">
    <property type="entry name" value="RCCNDNSATION"/>
</dbReference>
<dbReference type="EMBL" id="ABCS01000055">
    <property type="protein sequence ID" value="EDM76895.1"/>
    <property type="molecule type" value="Genomic_DNA"/>
</dbReference>
<evidence type="ECO:0000256" key="2">
    <source>
        <dbReference type="ARBA" id="ARBA00022737"/>
    </source>
</evidence>
<evidence type="ECO:0000256" key="1">
    <source>
        <dbReference type="ARBA" id="ARBA00022729"/>
    </source>
</evidence>
<dbReference type="Pfam" id="PF13540">
    <property type="entry name" value="RCC1_2"/>
    <property type="match status" value="6"/>
</dbReference>
<dbReference type="SUPFAM" id="SSF50985">
    <property type="entry name" value="RCC1/BLIP-II"/>
    <property type="match status" value="1"/>
</dbReference>
<dbReference type="NCBIfam" id="TIGR02232">
    <property type="entry name" value="myxo_disulf_rpt"/>
    <property type="match status" value="1"/>
</dbReference>
<dbReference type="InterPro" id="IPR011936">
    <property type="entry name" value="Myxo_disulph_rpt"/>
</dbReference>
<evidence type="ECO:0000256" key="4">
    <source>
        <dbReference type="SAM" id="MobiDB-lite"/>
    </source>
</evidence>
<dbReference type="AlphaFoldDB" id="A6GB13"/>
<keyword evidence="3" id="KW-1015">Disulfide bond</keyword>
<feature type="region of interest" description="Disordered" evidence="4">
    <location>
        <begin position="37"/>
        <end position="79"/>
    </location>
</feature>
<evidence type="ECO:0000256" key="3">
    <source>
        <dbReference type="ARBA" id="ARBA00023157"/>
    </source>
</evidence>
<dbReference type="PANTHER" id="PTHR45982">
    <property type="entry name" value="REGULATOR OF CHROMOSOME CONDENSATION"/>
    <property type="match status" value="1"/>
</dbReference>
<dbReference type="InterPro" id="IPR051553">
    <property type="entry name" value="Ran_GTPase-activating"/>
</dbReference>
<dbReference type="Proteomes" id="UP000005801">
    <property type="component" value="Unassembled WGS sequence"/>
</dbReference>
<dbReference type="eggNOG" id="COG5184">
    <property type="taxonomic scope" value="Bacteria"/>
</dbReference>
<dbReference type="PANTHER" id="PTHR45982:SF1">
    <property type="entry name" value="REGULATOR OF CHROMOSOME CONDENSATION"/>
    <property type="match status" value="1"/>
</dbReference>
<dbReference type="Gene3D" id="2.130.10.30">
    <property type="entry name" value="Regulator of chromosome condensation 1/beta-lactamase-inhibitor protein II"/>
    <property type="match status" value="2"/>
</dbReference>
<accession>A6GB13</accession>